<keyword evidence="4" id="KW-1185">Reference proteome</keyword>
<dbReference type="EMBL" id="ABJB011100912">
    <property type="status" value="NOT_ANNOTATED_CDS"/>
    <property type="molecule type" value="Genomic_DNA"/>
</dbReference>
<feature type="region of interest" description="Disordered" evidence="1">
    <location>
        <begin position="52"/>
        <end position="74"/>
    </location>
</feature>
<proteinExistence type="predicted"/>
<dbReference type="EMBL" id="DS696337">
    <property type="protein sequence ID" value="EEC05058.1"/>
    <property type="molecule type" value="Genomic_DNA"/>
</dbReference>
<dbReference type="Proteomes" id="UP000001555">
    <property type="component" value="Unassembled WGS sequence"/>
</dbReference>
<dbReference type="HOGENOM" id="CLU_2690579_0_0_1"/>
<evidence type="ECO:0000313" key="3">
    <source>
        <dbReference type="EnsemblMetazoa" id="ISCW017756-PA"/>
    </source>
</evidence>
<sequence length="74" mass="8269">MSTCPHIQMPIVSGRTVGPIPNPLVFPISWFMRKDLPEWNFPTTAMVATGPSILDTTCEEDPTRSMNRIVEDPP</sequence>
<evidence type="ECO:0000256" key="1">
    <source>
        <dbReference type="SAM" id="MobiDB-lite"/>
    </source>
</evidence>
<protein>
    <submittedName>
        <fullName evidence="2 3">Uncharacterized protein</fullName>
    </submittedName>
</protein>
<accession>B7PEN6</accession>
<dbReference type="InParanoid" id="B7PEN6"/>
<organism>
    <name type="scientific">Ixodes scapularis</name>
    <name type="common">Black-legged tick</name>
    <name type="synonym">Deer tick</name>
    <dbReference type="NCBI Taxonomy" id="6945"/>
    <lineage>
        <taxon>Eukaryota</taxon>
        <taxon>Metazoa</taxon>
        <taxon>Ecdysozoa</taxon>
        <taxon>Arthropoda</taxon>
        <taxon>Chelicerata</taxon>
        <taxon>Arachnida</taxon>
        <taxon>Acari</taxon>
        <taxon>Parasitiformes</taxon>
        <taxon>Ixodida</taxon>
        <taxon>Ixodoidea</taxon>
        <taxon>Ixodidae</taxon>
        <taxon>Ixodinae</taxon>
        <taxon>Ixodes</taxon>
    </lineage>
</organism>
<dbReference type="EnsemblMetazoa" id="ISCW017756-RA">
    <property type="protein sequence ID" value="ISCW017756-PA"/>
    <property type="gene ID" value="ISCW017756"/>
</dbReference>
<dbReference type="PaxDb" id="6945-B7PEN6"/>
<name>B7PEN6_IXOSC</name>
<dbReference type="AlphaFoldDB" id="B7PEN6"/>
<evidence type="ECO:0000313" key="2">
    <source>
        <dbReference type="EMBL" id="EEC05058.1"/>
    </source>
</evidence>
<evidence type="ECO:0000313" key="4">
    <source>
        <dbReference type="Proteomes" id="UP000001555"/>
    </source>
</evidence>
<dbReference type="VEuPathDB" id="VectorBase:ISCW017756"/>
<gene>
    <name evidence="2" type="ORF">IscW_ISCW017756</name>
</gene>
<reference evidence="3" key="2">
    <citation type="submission" date="2020-05" db="UniProtKB">
        <authorList>
            <consortium name="EnsemblMetazoa"/>
        </authorList>
    </citation>
    <scope>IDENTIFICATION</scope>
    <source>
        <strain evidence="3">wikel</strain>
    </source>
</reference>
<dbReference type="VEuPathDB" id="VectorBase:ISCI017756"/>
<reference evidence="2 4" key="1">
    <citation type="submission" date="2008-03" db="EMBL/GenBank/DDBJ databases">
        <title>Annotation of Ixodes scapularis.</title>
        <authorList>
            <consortium name="Ixodes scapularis Genome Project Consortium"/>
            <person name="Caler E."/>
            <person name="Hannick L.I."/>
            <person name="Bidwell S."/>
            <person name="Joardar V."/>
            <person name="Thiagarajan M."/>
            <person name="Amedeo P."/>
            <person name="Galinsky K.J."/>
            <person name="Schobel S."/>
            <person name="Inman J."/>
            <person name="Hostetler J."/>
            <person name="Miller J."/>
            <person name="Hammond M."/>
            <person name="Megy K."/>
            <person name="Lawson D."/>
            <person name="Kodira C."/>
            <person name="Sutton G."/>
            <person name="Meyer J."/>
            <person name="Hill C.A."/>
            <person name="Birren B."/>
            <person name="Nene V."/>
            <person name="Collins F."/>
            <person name="Alarcon-Chaidez F."/>
            <person name="Wikel S."/>
            <person name="Strausberg R."/>
        </authorList>
    </citation>
    <scope>NUCLEOTIDE SEQUENCE [LARGE SCALE GENOMIC DNA]</scope>
    <source>
        <strain evidence="4">Wikel</strain>
        <strain evidence="2">Wikel colony</strain>
    </source>
</reference>